<dbReference type="RefSeq" id="WP_285984020.1">
    <property type="nucleotide sequence ID" value="NZ_JASVDS010000006.1"/>
</dbReference>
<dbReference type="EMBL" id="JASVDS010000006">
    <property type="protein sequence ID" value="MDL5033940.1"/>
    <property type="molecule type" value="Genomic_DNA"/>
</dbReference>
<sequence length="56" mass="6154">MDNTMDNTMDITTAFTTDTNAATEELATPHPAWRATMNIARPKQNGDKTLILSPFA</sequence>
<gene>
    <name evidence="1" type="ORF">QRD43_18680</name>
</gene>
<accession>A0ABT7LP56</accession>
<name>A0ABT7LP56_9BURK</name>
<comment type="caution">
    <text evidence="1">The sequence shown here is derived from an EMBL/GenBank/DDBJ whole genome shotgun (WGS) entry which is preliminary data.</text>
</comment>
<keyword evidence="2" id="KW-1185">Reference proteome</keyword>
<reference evidence="1 2" key="1">
    <citation type="submission" date="2023-06" db="EMBL/GenBank/DDBJ databases">
        <title>Pelomonas sp. APW6 16S ribosomal RNA gene genome sequencing and assembly.</title>
        <authorList>
            <person name="Woo H."/>
        </authorList>
    </citation>
    <scope>NUCLEOTIDE SEQUENCE [LARGE SCALE GENOMIC DNA]</scope>
    <source>
        <strain evidence="1 2">APW6</strain>
    </source>
</reference>
<evidence type="ECO:0000313" key="1">
    <source>
        <dbReference type="EMBL" id="MDL5033940.1"/>
    </source>
</evidence>
<proteinExistence type="predicted"/>
<dbReference type="Proteomes" id="UP001238603">
    <property type="component" value="Unassembled WGS sequence"/>
</dbReference>
<protein>
    <submittedName>
        <fullName evidence="1">Uncharacterized protein</fullName>
    </submittedName>
</protein>
<organism evidence="1 2">
    <name type="scientific">Roseateles subflavus</name>
    <dbReference type="NCBI Taxonomy" id="3053353"/>
    <lineage>
        <taxon>Bacteria</taxon>
        <taxon>Pseudomonadati</taxon>
        <taxon>Pseudomonadota</taxon>
        <taxon>Betaproteobacteria</taxon>
        <taxon>Burkholderiales</taxon>
        <taxon>Sphaerotilaceae</taxon>
        <taxon>Roseateles</taxon>
    </lineage>
</organism>
<evidence type="ECO:0000313" key="2">
    <source>
        <dbReference type="Proteomes" id="UP001238603"/>
    </source>
</evidence>